<dbReference type="AlphaFoldDB" id="A0A015J3I0"/>
<reference evidence="1 2" key="1">
    <citation type="submission" date="2014-02" db="EMBL/GenBank/DDBJ databases">
        <title>Single nucleus genome sequencing reveals high similarity among nuclei of an endomycorrhizal fungus.</title>
        <authorList>
            <person name="Lin K."/>
            <person name="Geurts R."/>
            <person name="Zhang Z."/>
            <person name="Limpens E."/>
            <person name="Saunders D.G."/>
            <person name="Mu D."/>
            <person name="Pang E."/>
            <person name="Cao H."/>
            <person name="Cha H."/>
            <person name="Lin T."/>
            <person name="Zhou Q."/>
            <person name="Shang Y."/>
            <person name="Li Y."/>
            <person name="Ivanov S."/>
            <person name="Sharma T."/>
            <person name="Velzen R.V."/>
            <person name="Ruijter N.D."/>
            <person name="Aanen D.K."/>
            <person name="Win J."/>
            <person name="Kamoun S."/>
            <person name="Bisseling T."/>
            <person name="Huang S."/>
        </authorList>
    </citation>
    <scope>NUCLEOTIDE SEQUENCE [LARGE SCALE GENOMIC DNA]</scope>
    <source>
        <strain evidence="2">DAOM197198w</strain>
    </source>
</reference>
<dbReference type="Proteomes" id="UP000022910">
    <property type="component" value="Unassembled WGS sequence"/>
</dbReference>
<accession>A0A015J3I0</accession>
<protein>
    <recommendedName>
        <fullName evidence="3">F-box domain-containing protein</fullName>
    </recommendedName>
</protein>
<keyword evidence="2" id="KW-1185">Reference proteome</keyword>
<organism evidence="1 2">
    <name type="scientific">Rhizophagus irregularis (strain DAOM 197198w)</name>
    <name type="common">Glomus intraradices</name>
    <dbReference type="NCBI Taxonomy" id="1432141"/>
    <lineage>
        <taxon>Eukaryota</taxon>
        <taxon>Fungi</taxon>
        <taxon>Fungi incertae sedis</taxon>
        <taxon>Mucoromycota</taxon>
        <taxon>Glomeromycotina</taxon>
        <taxon>Glomeromycetes</taxon>
        <taxon>Glomerales</taxon>
        <taxon>Glomeraceae</taxon>
        <taxon>Rhizophagus</taxon>
    </lineage>
</organism>
<dbReference type="HOGENOM" id="CLU_028913_1_0_1"/>
<gene>
    <name evidence="1" type="ORF">RirG_172330</name>
</gene>
<evidence type="ECO:0000313" key="2">
    <source>
        <dbReference type="Proteomes" id="UP000022910"/>
    </source>
</evidence>
<proteinExistence type="predicted"/>
<sequence length="466" mass="55418">MSNLNRDVLYSIFEQLHDKRTLSSCLLVNKAWCVTVIPNLWRNPWKSLKKENEKLLLNVIFSHLSEVSKNNVGEHNLLTNSYQRPSFDYMSYCRHLNLDEIQRIINENIEDKDKSLKIQNEILNLFINENMKYTHFYMHQNFDHQINLNHGAERCLSGVEFLSCSTSIDDNILTKLTEACKSIKELKLFIELEKNNHGFVKLIEVQRRLFNIDIARHSYENETFCKILENSLIKHSSTVQHCKITRRPSTKFLSSFVNLKKLELGCNKQIITSWNCLDNLTFPSLKILKSSSVPIETLTSIIKNTNGLLSEIKIDYISHDEISNRNLIQAIYQNCQNIKYLKLLIRNRNILELETLLINCQHLNGLFIIVNDYDKRDWDKLFEILTKSSSTNLFKFKFYSHGLPRLESLKYFFDRWRGRQPMLLQIISDKIIDLKIIERYKAEGIVERYDYAYWWRKRNFDDFEWF</sequence>
<comment type="caution">
    <text evidence="1">The sequence shown here is derived from an EMBL/GenBank/DDBJ whole genome shotgun (WGS) entry which is preliminary data.</text>
</comment>
<evidence type="ECO:0008006" key="3">
    <source>
        <dbReference type="Google" id="ProtNLM"/>
    </source>
</evidence>
<dbReference type="EMBL" id="JEMT01025709">
    <property type="protein sequence ID" value="EXX61305.1"/>
    <property type="molecule type" value="Genomic_DNA"/>
</dbReference>
<name>A0A015J3I0_RHIIW</name>
<dbReference type="OrthoDB" id="2325418at2759"/>
<evidence type="ECO:0000313" key="1">
    <source>
        <dbReference type="EMBL" id="EXX61305.1"/>
    </source>
</evidence>